<keyword evidence="5" id="KW-0804">Transcription</keyword>
<evidence type="ECO:0000256" key="3">
    <source>
        <dbReference type="ARBA" id="ARBA00023082"/>
    </source>
</evidence>
<dbReference type="InterPro" id="IPR014284">
    <property type="entry name" value="RNA_pol_sigma-70_dom"/>
</dbReference>
<feature type="domain" description="RNA polymerase sigma factor 70 region 4 type 2" evidence="7">
    <location>
        <begin position="125"/>
        <end position="175"/>
    </location>
</feature>
<proteinExistence type="inferred from homology"/>
<protein>
    <recommendedName>
        <fullName evidence="10">RNA polymerase sigma factor</fullName>
    </recommendedName>
</protein>
<dbReference type="InterPro" id="IPR007627">
    <property type="entry name" value="RNA_pol_sigma70_r2"/>
</dbReference>
<dbReference type="AlphaFoldDB" id="A0A2M7V2H6"/>
<dbReference type="Gene3D" id="1.10.10.10">
    <property type="entry name" value="Winged helix-like DNA-binding domain superfamily/Winged helix DNA-binding domain"/>
    <property type="match status" value="1"/>
</dbReference>
<dbReference type="SUPFAM" id="SSF88659">
    <property type="entry name" value="Sigma3 and sigma4 domains of RNA polymerase sigma factors"/>
    <property type="match status" value="1"/>
</dbReference>
<dbReference type="Pfam" id="PF08281">
    <property type="entry name" value="Sigma70_r4_2"/>
    <property type="match status" value="1"/>
</dbReference>
<dbReference type="SUPFAM" id="SSF88946">
    <property type="entry name" value="Sigma2 domain of RNA polymerase sigma factors"/>
    <property type="match status" value="1"/>
</dbReference>
<evidence type="ECO:0008006" key="10">
    <source>
        <dbReference type="Google" id="ProtNLM"/>
    </source>
</evidence>
<evidence type="ECO:0000256" key="4">
    <source>
        <dbReference type="ARBA" id="ARBA00023125"/>
    </source>
</evidence>
<dbReference type="CDD" id="cd06171">
    <property type="entry name" value="Sigma70_r4"/>
    <property type="match status" value="1"/>
</dbReference>
<dbReference type="InterPro" id="IPR039425">
    <property type="entry name" value="RNA_pol_sigma-70-like"/>
</dbReference>
<evidence type="ECO:0000256" key="1">
    <source>
        <dbReference type="ARBA" id="ARBA00010641"/>
    </source>
</evidence>
<dbReference type="Proteomes" id="UP000230078">
    <property type="component" value="Unassembled WGS sequence"/>
</dbReference>
<comment type="caution">
    <text evidence="8">The sequence shown here is derived from an EMBL/GenBank/DDBJ whole genome shotgun (WGS) entry which is preliminary data.</text>
</comment>
<dbReference type="Pfam" id="PF04542">
    <property type="entry name" value="Sigma70_r2"/>
    <property type="match status" value="1"/>
</dbReference>
<keyword evidence="3" id="KW-0731">Sigma factor</keyword>
<dbReference type="GO" id="GO:0016987">
    <property type="term" value="F:sigma factor activity"/>
    <property type="evidence" value="ECO:0007669"/>
    <property type="project" value="UniProtKB-KW"/>
</dbReference>
<dbReference type="NCBIfam" id="TIGR02937">
    <property type="entry name" value="sigma70-ECF"/>
    <property type="match status" value="1"/>
</dbReference>
<dbReference type="InterPro" id="IPR013249">
    <property type="entry name" value="RNA_pol_sigma70_r4_t2"/>
</dbReference>
<gene>
    <name evidence="8" type="ORF">COX83_03840</name>
</gene>
<evidence type="ECO:0000259" key="7">
    <source>
        <dbReference type="Pfam" id="PF08281"/>
    </source>
</evidence>
<evidence type="ECO:0000256" key="5">
    <source>
        <dbReference type="ARBA" id="ARBA00023163"/>
    </source>
</evidence>
<dbReference type="InterPro" id="IPR036388">
    <property type="entry name" value="WH-like_DNA-bd_sf"/>
</dbReference>
<dbReference type="PANTHER" id="PTHR43133:SF8">
    <property type="entry name" value="RNA POLYMERASE SIGMA FACTOR HI_1459-RELATED"/>
    <property type="match status" value="1"/>
</dbReference>
<dbReference type="InterPro" id="IPR013324">
    <property type="entry name" value="RNA_pol_sigma_r3/r4-like"/>
</dbReference>
<dbReference type="InterPro" id="IPR013325">
    <property type="entry name" value="RNA_pol_sigma_r2"/>
</dbReference>
<evidence type="ECO:0000256" key="2">
    <source>
        <dbReference type="ARBA" id="ARBA00023015"/>
    </source>
</evidence>
<dbReference type="Gene3D" id="1.10.1740.10">
    <property type="match status" value="1"/>
</dbReference>
<dbReference type="GO" id="GO:0003677">
    <property type="term" value="F:DNA binding"/>
    <property type="evidence" value="ECO:0007669"/>
    <property type="project" value="UniProtKB-KW"/>
</dbReference>
<dbReference type="EMBL" id="PFPI01000053">
    <property type="protein sequence ID" value="PIZ92640.1"/>
    <property type="molecule type" value="Genomic_DNA"/>
</dbReference>
<feature type="domain" description="RNA polymerase sigma-70 region 2" evidence="6">
    <location>
        <begin position="27"/>
        <end position="93"/>
    </location>
</feature>
<accession>A0A2M7V2H6</accession>
<comment type="similarity">
    <text evidence="1">Belongs to the sigma-70 factor family. ECF subfamily.</text>
</comment>
<keyword evidence="4" id="KW-0238">DNA-binding</keyword>
<evidence type="ECO:0000313" key="8">
    <source>
        <dbReference type="EMBL" id="PIZ92640.1"/>
    </source>
</evidence>
<evidence type="ECO:0000259" key="6">
    <source>
        <dbReference type="Pfam" id="PF04542"/>
    </source>
</evidence>
<dbReference type="PANTHER" id="PTHR43133">
    <property type="entry name" value="RNA POLYMERASE ECF-TYPE SIGMA FACTO"/>
    <property type="match status" value="1"/>
</dbReference>
<evidence type="ECO:0000313" key="9">
    <source>
        <dbReference type="Proteomes" id="UP000230078"/>
    </source>
</evidence>
<dbReference type="GO" id="GO:0006352">
    <property type="term" value="P:DNA-templated transcription initiation"/>
    <property type="evidence" value="ECO:0007669"/>
    <property type="project" value="InterPro"/>
</dbReference>
<name>A0A2M7V2H6_9BACT</name>
<organism evidence="8 9">
    <name type="scientific">Candidatus Magasanikbacteria bacterium CG_4_10_14_0_2_um_filter_41_31</name>
    <dbReference type="NCBI Taxonomy" id="1974639"/>
    <lineage>
        <taxon>Bacteria</taxon>
        <taxon>Candidatus Magasanikiibacteriota</taxon>
    </lineage>
</organism>
<keyword evidence="2" id="KW-0805">Transcription regulation</keyword>
<sequence length="186" mass="22023">MWYTISIRLNIFMRETPDKSEQLFLKLYDTYQHAIFRHCYFRVYNHELAKDLTQDTFMNVWDYMSKGNMVKNPKALLYKIATNSIIDHTRKKKEQSLDRMEKDGFQPVAPHVLEKTIDSDIAMAKLMDILNTLDDIYREAFLLRYVEGLKPKEIAILTEESVNVISVRISRAKRQVTRILNTKNIV</sequence>
<reference evidence="9" key="1">
    <citation type="submission" date="2017-09" db="EMBL/GenBank/DDBJ databases">
        <title>Depth-based differentiation of microbial function through sediment-hosted aquifers and enrichment of novel symbionts in the deep terrestrial subsurface.</title>
        <authorList>
            <person name="Probst A.J."/>
            <person name="Ladd B."/>
            <person name="Jarett J.K."/>
            <person name="Geller-Mcgrath D.E."/>
            <person name="Sieber C.M.K."/>
            <person name="Emerson J.B."/>
            <person name="Anantharaman K."/>
            <person name="Thomas B.C."/>
            <person name="Malmstrom R."/>
            <person name="Stieglmeier M."/>
            <person name="Klingl A."/>
            <person name="Woyke T."/>
            <person name="Ryan C.M."/>
            <person name="Banfield J.F."/>
        </authorList>
    </citation>
    <scope>NUCLEOTIDE SEQUENCE [LARGE SCALE GENOMIC DNA]</scope>
</reference>